<dbReference type="Proteomes" id="UP000014011">
    <property type="component" value="Unassembled WGS sequence"/>
</dbReference>
<proteinExistence type="predicted"/>
<comment type="caution">
    <text evidence="1">The sequence shown here is derived from an EMBL/GenBank/DDBJ whole genome shotgun (WGS) entry which is preliminary data.</text>
</comment>
<dbReference type="AlphaFoldDB" id="N6VPD5"/>
<gene>
    <name evidence="1" type="ORF">BVtw_15680</name>
</gene>
<organism evidence="1 2">
    <name type="scientific">Bartonella vinsonii subsp. berkhoffii str. Tweed</name>
    <dbReference type="NCBI Taxonomy" id="1094502"/>
    <lineage>
        <taxon>Bacteria</taxon>
        <taxon>Pseudomonadati</taxon>
        <taxon>Pseudomonadota</taxon>
        <taxon>Alphaproteobacteria</taxon>
        <taxon>Hyphomicrobiales</taxon>
        <taxon>Bartonellaceae</taxon>
        <taxon>Bartonella</taxon>
    </lineage>
</organism>
<evidence type="ECO:0000313" key="2">
    <source>
        <dbReference type="Proteomes" id="UP000014011"/>
    </source>
</evidence>
<name>N6VPD5_BARVB</name>
<evidence type="ECO:0000313" key="1">
    <source>
        <dbReference type="EMBL" id="ENN92922.1"/>
    </source>
</evidence>
<protein>
    <submittedName>
        <fullName evidence="1">Uncharacterized protein</fullName>
    </submittedName>
</protein>
<dbReference type="EMBL" id="AGWD01000027">
    <property type="protein sequence ID" value="ENN92922.1"/>
    <property type="molecule type" value="Genomic_DNA"/>
</dbReference>
<sequence length="95" mass="10905">MGGYLRTFYQGIPLYYAGNTKNTIRLDPQKHNAVFFISQQAAECVAKNLAEHYLRNDFSLVLSHNETLRDSTMKHCVSVCVKIVQQHDCKETLNQ</sequence>
<accession>N6VPD5</accession>
<dbReference type="HOGENOM" id="CLU_2367141_0_0_5"/>
<reference evidence="1 2" key="1">
    <citation type="journal article" date="2013" name="PLoS Genet.">
        <title>A gene transfer agent and a dynamic repertoire of secretion systems hold the keys to the explosive radiation of the emerging pathogen Bartonella.</title>
        <authorList>
            <person name="Guy L."/>
            <person name="Nystedt B."/>
            <person name="Toft C."/>
            <person name="Zaremba-Niedzwiedzka K."/>
            <person name="Berglund E.C."/>
            <person name="Granberg F."/>
            <person name="Naslund K."/>
            <person name="Eriksson A.S."/>
            <person name="Andersson S.G."/>
        </authorList>
    </citation>
    <scope>NUCLEOTIDE SEQUENCE [LARGE SCALE GENOMIC DNA]</scope>
    <source>
        <strain evidence="1">Tweed</strain>
    </source>
</reference>